<dbReference type="RefSeq" id="WP_379661488.1">
    <property type="nucleotide sequence ID" value="NZ_JBHUDG010000003.1"/>
</dbReference>
<dbReference type="Gene3D" id="3.30.379.10">
    <property type="entry name" value="Chitobiase/beta-hexosaminidase domain 2-like"/>
    <property type="match status" value="1"/>
</dbReference>
<evidence type="ECO:0000256" key="3">
    <source>
        <dbReference type="ARBA" id="ARBA00012663"/>
    </source>
</evidence>
<name>A0ABW4IA57_9SPHI</name>
<comment type="catalytic activity">
    <reaction evidence="1">
        <text>Hydrolysis of terminal non-reducing N-acetyl-D-hexosamine residues in N-acetyl-beta-D-hexosaminides.</text>
        <dbReference type="EC" id="3.2.1.52"/>
    </reaction>
</comment>
<dbReference type="PIRSF" id="PIRSF001093">
    <property type="entry name" value="B-hxosamndse_ab_euk"/>
    <property type="match status" value="1"/>
</dbReference>
<organism evidence="8 9">
    <name type="scientific">Pseudopedobacter beijingensis</name>
    <dbReference type="NCBI Taxonomy" id="1207056"/>
    <lineage>
        <taxon>Bacteria</taxon>
        <taxon>Pseudomonadati</taxon>
        <taxon>Bacteroidota</taxon>
        <taxon>Sphingobacteriia</taxon>
        <taxon>Sphingobacteriales</taxon>
        <taxon>Sphingobacteriaceae</taxon>
        <taxon>Pseudopedobacter</taxon>
    </lineage>
</organism>
<dbReference type="Pfam" id="PF02838">
    <property type="entry name" value="Glyco_hydro_20b"/>
    <property type="match status" value="1"/>
</dbReference>
<dbReference type="InterPro" id="IPR015882">
    <property type="entry name" value="HEX_bac_N"/>
</dbReference>
<dbReference type="EC" id="3.2.1.52" evidence="3"/>
<evidence type="ECO:0000259" key="6">
    <source>
        <dbReference type="Pfam" id="PF00728"/>
    </source>
</evidence>
<proteinExistence type="inferred from homology"/>
<dbReference type="Pfam" id="PF00728">
    <property type="entry name" value="Glyco_hydro_20"/>
    <property type="match status" value="1"/>
</dbReference>
<keyword evidence="4" id="KW-0378">Hydrolase</keyword>
<dbReference type="InterPro" id="IPR025705">
    <property type="entry name" value="Beta_hexosaminidase_sua/sub"/>
</dbReference>
<dbReference type="PANTHER" id="PTHR22600">
    <property type="entry name" value="BETA-HEXOSAMINIDASE"/>
    <property type="match status" value="1"/>
</dbReference>
<dbReference type="PRINTS" id="PR00738">
    <property type="entry name" value="GLHYDRLASE20"/>
</dbReference>
<evidence type="ECO:0000259" key="7">
    <source>
        <dbReference type="Pfam" id="PF02838"/>
    </source>
</evidence>
<comment type="similarity">
    <text evidence="2">Belongs to the glycosyl hydrolase 20 family.</text>
</comment>
<comment type="caution">
    <text evidence="8">The sequence shown here is derived from an EMBL/GenBank/DDBJ whole genome shotgun (WGS) entry which is preliminary data.</text>
</comment>
<sequence>MNIIPYPNKVQVLDGYCDLSKGVNVVGEKVMAKQLYDCFQNDFGISQKSKGVKVFFMYSSEITNEEGYRLNIDSDNITIHASNRKGHFYALQTLRQLVSDKQLPRVRIIDEPTFSWRAFMLDEARHFHGKEVVKKMIDEMAALKMNTFHWHLTDDAGWRVEIKKYPLLTKIGSKRDSTQIEDLNLQVPGETGNAAYDAFLRRYQSNKFDGKPHQGYYTHQDIKDIVAYANERCVQVIPEISMPGHASSAIASYPWLGTTGQPIEVPTRFGVMLNVFDPSSKKAVQFLKDVLAEISPLFPAPYIHIGGDEVKHDQWKASKNISKYMEENNLKNYKDVQVKFTNEISDFVEKELGKSIIGWSEILGVDTHAWQKDAGKTSQSLSKNAVVQFWTGNKDILKFALDNKYKVVNSYCEDTYLDYSYEQLPLKRSYAFQVVPEGYKNSSIIGLGCQLWTEWVPDIATIQYQAFPRIAAYAELGWTSEDNKSYNRFLKNLKPLMAKWEAKGYNLPKIELK</sequence>
<reference evidence="9" key="1">
    <citation type="journal article" date="2019" name="Int. J. Syst. Evol. Microbiol.">
        <title>The Global Catalogue of Microorganisms (GCM) 10K type strain sequencing project: providing services to taxonomists for standard genome sequencing and annotation.</title>
        <authorList>
            <consortium name="The Broad Institute Genomics Platform"/>
            <consortium name="The Broad Institute Genome Sequencing Center for Infectious Disease"/>
            <person name="Wu L."/>
            <person name="Ma J."/>
        </authorList>
    </citation>
    <scope>NUCLEOTIDE SEQUENCE [LARGE SCALE GENOMIC DNA]</scope>
    <source>
        <strain evidence="9">CCUG 53762</strain>
    </source>
</reference>
<dbReference type="Proteomes" id="UP001597118">
    <property type="component" value="Unassembled WGS sequence"/>
</dbReference>
<feature type="domain" description="Glycoside hydrolase family 20 catalytic" evidence="6">
    <location>
        <begin position="114"/>
        <end position="480"/>
    </location>
</feature>
<gene>
    <name evidence="8" type="ORF">ACFSAH_04420</name>
</gene>
<protein>
    <recommendedName>
        <fullName evidence="3">beta-N-acetylhexosaminidase</fullName>
        <ecNumber evidence="3">3.2.1.52</ecNumber>
    </recommendedName>
</protein>
<dbReference type="InterPro" id="IPR017853">
    <property type="entry name" value="GH"/>
</dbReference>
<evidence type="ECO:0000256" key="5">
    <source>
        <dbReference type="ARBA" id="ARBA00023295"/>
    </source>
</evidence>
<evidence type="ECO:0000256" key="4">
    <source>
        <dbReference type="ARBA" id="ARBA00022801"/>
    </source>
</evidence>
<dbReference type="SUPFAM" id="SSF55545">
    <property type="entry name" value="beta-N-acetylhexosaminidase-like domain"/>
    <property type="match status" value="1"/>
</dbReference>
<evidence type="ECO:0000313" key="8">
    <source>
        <dbReference type="EMBL" id="MFD1629108.1"/>
    </source>
</evidence>
<dbReference type="InterPro" id="IPR015883">
    <property type="entry name" value="Glyco_hydro_20_cat"/>
</dbReference>
<accession>A0ABW4IA57</accession>
<evidence type="ECO:0000313" key="9">
    <source>
        <dbReference type="Proteomes" id="UP001597118"/>
    </source>
</evidence>
<dbReference type="CDD" id="cd06563">
    <property type="entry name" value="GH20_chitobiase-like"/>
    <property type="match status" value="1"/>
</dbReference>
<dbReference type="Gene3D" id="3.20.20.80">
    <property type="entry name" value="Glycosidases"/>
    <property type="match status" value="1"/>
</dbReference>
<keyword evidence="5" id="KW-0326">Glycosidase</keyword>
<dbReference type="EMBL" id="JBHUDG010000003">
    <property type="protein sequence ID" value="MFD1629108.1"/>
    <property type="molecule type" value="Genomic_DNA"/>
</dbReference>
<dbReference type="InterPro" id="IPR029018">
    <property type="entry name" value="Hex-like_dom2"/>
</dbReference>
<evidence type="ECO:0000256" key="1">
    <source>
        <dbReference type="ARBA" id="ARBA00001231"/>
    </source>
</evidence>
<dbReference type="SUPFAM" id="SSF51445">
    <property type="entry name" value="(Trans)glycosidases"/>
    <property type="match status" value="1"/>
</dbReference>
<feature type="domain" description="Beta-hexosaminidase bacterial type N-terminal" evidence="7">
    <location>
        <begin position="2"/>
        <end position="110"/>
    </location>
</feature>
<dbReference type="PANTHER" id="PTHR22600:SF57">
    <property type="entry name" value="BETA-N-ACETYLHEXOSAMINIDASE"/>
    <property type="match status" value="1"/>
</dbReference>
<evidence type="ECO:0000256" key="2">
    <source>
        <dbReference type="ARBA" id="ARBA00006285"/>
    </source>
</evidence>
<keyword evidence="9" id="KW-1185">Reference proteome</keyword>